<dbReference type="Proteomes" id="UP000572051">
    <property type="component" value="Unassembled WGS sequence"/>
</dbReference>
<comment type="caution">
    <text evidence="1">The sequence shown here is derived from an EMBL/GenBank/DDBJ whole genome shotgun (WGS) entry which is preliminary data.</text>
</comment>
<dbReference type="EMBL" id="JACCFS010000001">
    <property type="protein sequence ID" value="NYJ33439.1"/>
    <property type="molecule type" value="Genomic_DNA"/>
</dbReference>
<keyword evidence="2" id="KW-1185">Reference proteome</keyword>
<gene>
    <name evidence="1" type="ORF">HNR10_001320</name>
</gene>
<accession>A0A7Z0J9F4</accession>
<reference evidence="1 2" key="1">
    <citation type="submission" date="2020-07" db="EMBL/GenBank/DDBJ databases">
        <title>Sequencing the genomes of 1000 actinobacteria strains.</title>
        <authorList>
            <person name="Klenk H.-P."/>
        </authorList>
    </citation>
    <scope>NUCLEOTIDE SEQUENCE [LARGE SCALE GENOMIC DNA]</scope>
    <source>
        <strain evidence="1 2">DSM 44442</strain>
    </source>
</reference>
<sequence length="49" mass="5660">MALTDLDTWSRAFTDFTTSLAHRVPRIEPRRQATSCLRGLRSELKRKNG</sequence>
<evidence type="ECO:0000313" key="2">
    <source>
        <dbReference type="Proteomes" id="UP000572051"/>
    </source>
</evidence>
<dbReference type="AlphaFoldDB" id="A0A7Z0J9F4"/>
<name>A0A7Z0J9F4_9ACTN</name>
<proteinExistence type="predicted"/>
<organism evidence="1 2">
    <name type="scientific">Nocardiopsis aegyptia</name>
    <dbReference type="NCBI Taxonomy" id="220378"/>
    <lineage>
        <taxon>Bacteria</taxon>
        <taxon>Bacillati</taxon>
        <taxon>Actinomycetota</taxon>
        <taxon>Actinomycetes</taxon>
        <taxon>Streptosporangiales</taxon>
        <taxon>Nocardiopsidaceae</taxon>
        <taxon>Nocardiopsis</taxon>
    </lineage>
</organism>
<protein>
    <submittedName>
        <fullName evidence="1">Uncharacterized protein</fullName>
    </submittedName>
</protein>
<evidence type="ECO:0000313" key="1">
    <source>
        <dbReference type="EMBL" id="NYJ33439.1"/>
    </source>
</evidence>